<reference evidence="11 12" key="1">
    <citation type="submission" date="2020-08" db="EMBL/GenBank/DDBJ databases">
        <title>Genomic Encyclopedia of Type Strains, Phase IV (KMG-IV): sequencing the most valuable type-strain genomes for metagenomic binning, comparative biology and taxonomic classification.</title>
        <authorList>
            <person name="Goeker M."/>
        </authorList>
    </citation>
    <scope>NUCLEOTIDE SEQUENCE [LARGE SCALE GENOMIC DNA]</scope>
    <source>
        <strain evidence="11 12">DSM 7050</strain>
    </source>
</reference>
<dbReference type="Pfam" id="PF00111">
    <property type="entry name" value="Fer2"/>
    <property type="match status" value="1"/>
</dbReference>
<evidence type="ECO:0000259" key="9">
    <source>
        <dbReference type="PROSITE" id="PS51085"/>
    </source>
</evidence>
<dbReference type="PROSITE" id="PS00197">
    <property type="entry name" value="2FE2S_FER_1"/>
    <property type="match status" value="1"/>
</dbReference>
<dbReference type="SUPFAM" id="SSF63380">
    <property type="entry name" value="Riboflavin synthase domain-like"/>
    <property type="match status" value="1"/>
</dbReference>
<dbReference type="InterPro" id="IPR017927">
    <property type="entry name" value="FAD-bd_FR_type"/>
</dbReference>
<organism evidence="11 12">
    <name type="scientific">Aminobacter niigataensis</name>
    <dbReference type="NCBI Taxonomy" id="83265"/>
    <lineage>
        <taxon>Bacteria</taxon>
        <taxon>Pseudomonadati</taxon>
        <taxon>Pseudomonadota</taxon>
        <taxon>Alphaproteobacteria</taxon>
        <taxon>Hyphomicrobiales</taxon>
        <taxon>Phyllobacteriaceae</taxon>
        <taxon>Aminobacter</taxon>
    </lineage>
</organism>
<evidence type="ECO:0000256" key="2">
    <source>
        <dbReference type="ARBA" id="ARBA00022630"/>
    </source>
</evidence>
<dbReference type="Gene3D" id="3.40.50.80">
    <property type="entry name" value="Nucleotide-binding domain of ferredoxin-NADP reductase (FNR) module"/>
    <property type="match status" value="1"/>
</dbReference>
<dbReference type="GO" id="GO:0018489">
    <property type="term" value="F:vanillate monooxygenase activity"/>
    <property type="evidence" value="ECO:0007669"/>
    <property type="project" value="UniProtKB-EC"/>
</dbReference>
<keyword evidence="5" id="KW-0479">Metal-binding</keyword>
<dbReference type="InterPro" id="IPR036010">
    <property type="entry name" value="2Fe-2S_ferredoxin-like_sf"/>
</dbReference>
<dbReference type="PROSITE" id="PS51384">
    <property type="entry name" value="FAD_FR"/>
    <property type="match status" value="1"/>
</dbReference>
<keyword evidence="8" id="KW-0411">Iron-sulfur</keyword>
<evidence type="ECO:0000256" key="6">
    <source>
        <dbReference type="ARBA" id="ARBA00023002"/>
    </source>
</evidence>
<sequence>MIEENIMQRADPEWQRVRIAGRVKESERIISLELVAASGGDLAPFEAGAHVDVRISPTTTRQYSLLNNPSERHRYRIGILRERESRGGSETIHGSFLPGLEIEVSPPRNHFPLNPDASEVLLLAGGVGVTPIMSMAQKLAEDRVPFTMHYCVRSETCTAFARELLDGPFGDRVVLHIDTGPEAQRFSAMDALKGVQPGSHLYVCGPGGFIDHVVKMAAFAGWEGHQIHLERFTAAPLVSEAFTVVAQRSGIEVQVSVGQRISEALREAGVEIEMSCEAGVCGTCYTRVLEGEPDHKDSFQTNAELAANEGIAICCSGSKSPRLVLDV</sequence>
<keyword evidence="3" id="KW-0288">FMN</keyword>
<dbReference type="InterPro" id="IPR006058">
    <property type="entry name" value="2Fe2S_fd_BS"/>
</dbReference>
<dbReference type="InterPro" id="IPR017938">
    <property type="entry name" value="Riboflavin_synthase-like_b-brl"/>
</dbReference>
<dbReference type="CDD" id="cd00207">
    <property type="entry name" value="fer2"/>
    <property type="match status" value="1"/>
</dbReference>
<dbReference type="EMBL" id="JACHOT010000001">
    <property type="protein sequence ID" value="MBB4648526.1"/>
    <property type="molecule type" value="Genomic_DNA"/>
</dbReference>
<dbReference type="PANTHER" id="PTHR47354:SF1">
    <property type="entry name" value="CARNITINE MONOOXYGENASE REDUCTASE SUBUNIT"/>
    <property type="match status" value="1"/>
</dbReference>
<dbReference type="SUPFAM" id="SSF52343">
    <property type="entry name" value="Ferredoxin reductase-like, C-terminal NADP-linked domain"/>
    <property type="match status" value="1"/>
</dbReference>
<evidence type="ECO:0000256" key="7">
    <source>
        <dbReference type="ARBA" id="ARBA00023004"/>
    </source>
</evidence>
<protein>
    <submittedName>
        <fullName evidence="11">Vanillate O-demethylase ferredoxin subunit</fullName>
        <ecNumber evidence="11">1.14.13.82</ecNumber>
    </submittedName>
</protein>
<dbReference type="InterPro" id="IPR039261">
    <property type="entry name" value="FNR_nucleotide-bd"/>
</dbReference>
<dbReference type="Gene3D" id="3.10.20.30">
    <property type="match status" value="1"/>
</dbReference>
<dbReference type="Proteomes" id="UP000539538">
    <property type="component" value="Unassembled WGS sequence"/>
</dbReference>
<proteinExistence type="predicted"/>
<dbReference type="Pfam" id="PF22290">
    <property type="entry name" value="DmmA-like_N"/>
    <property type="match status" value="1"/>
</dbReference>
<accession>A0ABR6KXG7</accession>
<evidence type="ECO:0000256" key="4">
    <source>
        <dbReference type="ARBA" id="ARBA00022714"/>
    </source>
</evidence>
<evidence type="ECO:0000259" key="10">
    <source>
        <dbReference type="PROSITE" id="PS51384"/>
    </source>
</evidence>
<evidence type="ECO:0000256" key="3">
    <source>
        <dbReference type="ARBA" id="ARBA00022643"/>
    </source>
</evidence>
<dbReference type="InterPro" id="IPR012675">
    <property type="entry name" value="Beta-grasp_dom_sf"/>
</dbReference>
<feature type="domain" description="FAD-binding FR-type" evidence="10">
    <location>
        <begin position="12"/>
        <end position="114"/>
    </location>
</feature>
<comment type="cofactor">
    <cofactor evidence="1">
        <name>FMN</name>
        <dbReference type="ChEBI" id="CHEBI:58210"/>
    </cofactor>
</comment>
<dbReference type="SUPFAM" id="SSF54292">
    <property type="entry name" value="2Fe-2S ferredoxin-like"/>
    <property type="match status" value="1"/>
</dbReference>
<dbReference type="PANTHER" id="PTHR47354">
    <property type="entry name" value="NADH OXIDOREDUCTASE HCR"/>
    <property type="match status" value="1"/>
</dbReference>
<dbReference type="PRINTS" id="PR00409">
    <property type="entry name" value="PHDIOXRDTASE"/>
</dbReference>
<dbReference type="CDD" id="cd06185">
    <property type="entry name" value="PDR_like"/>
    <property type="match status" value="1"/>
</dbReference>
<keyword evidence="4" id="KW-0001">2Fe-2S</keyword>
<evidence type="ECO:0000256" key="5">
    <source>
        <dbReference type="ARBA" id="ARBA00022723"/>
    </source>
</evidence>
<keyword evidence="12" id="KW-1185">Reference proteome</keyword>
<evidence type="ECO:0000313" key="11">
    <source>
        <dbReference type="EMBL" id="MBB4648526.1"/>
    </source>
</evidence>
<dbReference type="InterPro" id="IPR050415">
    <property type="entry name" value="MRET"/>
</dbReference>
<dbReference type="Gene3D" id="2.40.30.10">
    <property type="entry name" value="Translation factors"/>
    <property type="match status" value="1"/>
</dbReference>
<evidence type="ECO:0000256" key="8">
    <source>
        <dbReference type="ARBA" id="ARBA00023014"/>
    </source>
</evidence>
<dbReference type="InterPro" id="IPR001041">
    <property type="entry name" value="2Fe-2S_ferredoxin-type"/>
</dbReference>
<keyword evidence="6 11" id="KW-0560">Oxidoreductase</keyword>
<feature type="domain" description="2Fe-2S ferredoxin-type" evidence="9">
    <location>
        <begin position="240"/>
        <end position="327"/>
    </location>
</feature>
<keyword evidence="7" id="KW-0408">Iron</keyword>
<comment type="caution">
    <text evidence="11">The sequence shown here is derived from an EMBL/GenBank/DDBJ whole genome shotgun (WGS) entry which is preliminary data.</text>
</comment>
<name>A0ABR6KXG7_9HYPH</name>
<evidence type="ECO:0000313" key="12">
    <source>
        <dbReference type="Proteomes" id="UP000539538"/>
    </source>
</evidence>
<evidence type="ECO:0000256" key="1">
    <source>
        <dbReference type="ARBA" id="ARBA00001917"/>
    </source>
</evidence>
<dbReference type="RefSeq" id="WP_210307723.1">
    <property type="nucleotide sequence ID" value="NZ_BAAAVZ010000008.1"/>
</dbReference>
<dbReference type="EC" id="1.14.13.82" evidence="11"/>
<dbReference type="PROSITE" id="PS51085">
    <property type="entry name" value="2FE2S_FER_2"/>
    <property type="match status" value="1"/>
</dbReference>
<gene>
    <name evidence="11" type="ORF">GGQ99_000248</name>
</gene>
<dbReference type="InterPro" id="IPR054582">
    <property type="entry name" value="DmmA-like_N"/>
</dbReference>
<keyword evidence="2" id="KW-0285">Flavoprotein</keyword>